<proteinExistence type="predicted"/>
<dbReference type="Proteomes" id="UP000000322">
    <property type="component" value="Chromosome"/>
</dbReference>
<name>D1BGL2_SANKS</name>
<accession>D1BGL2</accession>
<dbReference type="Pfam" id="PF06267">
    <property type="entry name" value="DUF1028"/>
    <property type="match status" value="1"/>
</dbReference>
<dbReference type="EMBL" id="CP001819">
    <property type="protein sequence ID" value="ACZ21589.1"/>
    <property type="molecule type" value="Genomic_DNA"/>
</dbReference>
<dbReference type="SUPFAM" id="SSF56235">
    <property type="entry name" value="N-terminal nucleophile aminohydrolases (Ntn hydrolases)"/>
    <property type="match status" value="1"/>
</dbReference>
<dbReference type="RefSeq" id="WP_012866658.1">
    <property type="nucleotide sequence ID" value="NC_013521.1"/>
</dbReference>
<evidence type="ECO:0000313" key="2">
    <source>
        <dbReference type="Proteomes" id="UP000000322"/>
    </source>
</evidence>
<dbReference type="InterPro" id="IPR010430">
    <property type="entry name" value="DUF1028"/>
</dbReference>
<dbReference type="InterPro" id="IPR029055">
    <property type="entry name" value="Ntn_hydrolases_N"/>
</dbReference>
<keyword evidence="2" id="KW-1185">Reference proteome</keyword>
<dbReference type="eggNOG" id="COG3342">
    <property type="taxonomic scope" value="Bacteria"/>
</dbReference>
<dbReference type="PANTHER" id="PTHR39328:SF1">
    <property type="entry name" value="BLL2871 PROTEIN"/>
    <property type="match status" value="1"/>
</dbReference>
<sequence>MTFTLIAVDREHGLLGAATASRSLAVGNAVITVDPAVGVVASQAWTNRTLRHRMLDAIADGDDAQAAVDRVPSWDDEAGLRQVAALDLRGGTAAWTGDRTSAWAGHSVARDHAVLGNLLVGPAVLDAMSSAYADAATTLPEADPSTPLGFAARLLAALEAGDLAGGDLRGRQSAAVVAARVTGEREHPPLLAVDLRADDHERPVAELLRLLRVQAAAG</sequence>
<dbReference type="STRING" id="446469.Sked_16540"/>
<organism evidence="1 2">
    <name type="scientific">Sanguibacter keddieii (strain ATCC 51767 / DSM 10542 / NCFB 3025 / ST-74)</name>
    <dbReference type="NCBI Taxonomy" id="446469"/>
    <lineage>
        <taxon>Bacteria</taxon>
        <taxon>Bacillati</taxon>
        <taxon>Actinomycetota</taxon>
        <taxon>Actinomycetes</taxon>
        <taxon>Micrococcales</taxon>
        <taxon>Sanguibacteraceae</taxon>
        <taxon>Sanguibacter</taxon>
    </lineage>
</organism>
<dbReference type="KEGG" id="ske:Sked_16540"/>
<dbReference type="AlphaFoldDB" id="D1BGL2"/>
<protein>
    <submittedName>
        <fullName evidence="1">Uncharacterized conserved protein</fullName>
    </submittedName>
</protein>
<dbReference type="Gene3D" id="3.60.20.10">
    <property type="entry name" value="Glutamine Phosphoribosylpyrophosphate, subunit 1, domain 1"/>
    <property type="match status" value="1"/>
</dbReference>
<gene>
    <name evidence="1" type="ordered locus">Sked_16540</name>
</gene>
<reference evidence="1 2" key="1">
    <citation type="journal article" date="2009" name="Stand. Genomic Sci.">
        <title>Complete genome sequence of Sanguibacter keddieii type strain (ST-74).</title>
        <authorList>
            <person name="Ivanova N."/>
            <person name="Sikorski J."/>
            <person name="Sims D."/>
            <person name="Brettin T."/>
            <person name="Detter J.C."/>
            <person name="Han C."/>
            <person name="Lapidus A."/>
            <person name="Copeland A."/>
            <person name="Glavina Del Rio T."/>
            <person name="Nolan M."/>
            <person name="Chen F."/>
            <person name="Lucas S."/>
            <person name="Tice H."/>
            <person name="Cheng J.F."/>
            <person name="Bruce D."/>
            <person name="Goodwin L."/>
            <person name="Pitluck S."/>
            <person name="Pati A."/>
            <person name="Mavromatis K."/>
            <person name="Chen A."/>
            <person name="Palaniappan K."/>
            <person name="D'haeseleer P."/>
            <person name="Chain P."/>
            <person name="Bristow J."/>
            <person name="Eisen J.A."/>
            <person name="Markowitz V."/>
            <person name="Hugenholtz P."/>
            <person name="Goker M."/>
            <person name="Pukall R."/>
            <person name="Klenk H.P."/>
            <person name="Kyrpides N.C."/>
        </authorList>
    </citation>
    <scope>NUCLEOTIDE SEQUENCE [LARGE SCALE GENOMIC DNA]</scope>
    <source>
        <strain evidence="2">ATCC 51767 / DSM 10542 / NCFB 3025 / ST-74</strain>
    </source>
</reference>
<dbReference type="PANTHER" id="PTHR39328">
    <property type="entry name" value="BLL2871 PROTEIN"/>
    <property type="match status" value="1"/>
</dbReference>
<dbReference type="OrthoDB" id="9790012at2"/>
<dbReference type="HOGENOM" id="CLU_068244_1_1_11"/>
<evidence type="ECO:0000313" key="1">
    <source>
        <dbReference type="EMBL" id="ACZ21589.1"/>
    </source>
</evidence>